<gene>
    <name evidence="1" type="ORF">ACFPGP_00475</name>
</gene>
<sequence length="144" mass="15249">MIAVLVALAFTAAVAELLGTALIHEPASSRPVTGAQGGTALSVLPTPTQSPPQARVDAAHRALHATSRACRQPLATRGSASVRRPVEVMEQFARDYPNGGFTIDDEPATTLSLLVVLRYELQNCEPILVPGVEELLPGQFRDPS</sequence>
<proteinExistence type="predicted"/>
<dbReference type="RefSeq" id="WP_378585408.1">
    <property type="nucleotide sequence ID" value="NZ_JBHSKD010000002.1"/>
</dbReference>
<keyword evidence="2" id="KW-1185">Reference proteome</keyword>
<reference evidence="2" key="1">
    <citation type="journal article" date="2019" name="Int. J. Syst. Evol. Microbiol.">
        <title>The Global Catalogue of Microorganisms (GCM) 10K type strain sequencing project: providing services to taxonomists for standard genome sequencing and annotation.</title>
        <authorList>
            <consortium name="The Broad Institute Genomics Platform"/>
            <consortium name="The Broad Institute Genome Sequencing Center for Infectious Disease"/>
            <person name="Wu L."/>
            <person name="Ma J."/>
        </authorList>
    </citation>
    <scope>NUCLEOTIDE SEQUENCE [LARGE SCALE GENOMIC DNA]</scope>
    <source>
        <strain evidence="2">DFY41</strain>
    </source>
</reference>
<evidence type="ECO:0000313" key="2">
    <source>
        <dbReference type="Proteomes" id="UP001596087"/>
    </source>
</evidence>
<comment type="caution">
    <text evidence="1">The sequence shown here is derived from an EMBL/GenBank/DDBJ whole genome shotgun (WGS) entry which is preliminary data.</text>
</comment>
<evidence type="ECO:0000313" key="1">
    <source>
        <dbReference type="EMBL" id="MFC5175123.1"/>
    </source>
</evidence>
<accession>A0ABW0BD61</accession>
<protein>
    <submittedName>
        <fullName evidence="1">Uncharacterized protein</fullName>
    </submittedName>
</protein>
<dbReference type="EMBL" id="JBHSKD010000002">
    <property type="protein sequence ID" value="MFC5175123.1"/>
    <property type="molecule type" value="Genomic_DNA"/>
</dbReference>
<dbReference type="Proteomes" id="UP001596087">
    <property type="component" value="Unassembled WGS sequence"/>
</dbReference>
<name>A0ABW0BD61_9ACTN</name>
<organism evidence="1 2">
    <name type="scientific">Nocardioides taihuensis</name>
    <dbReference type="NCBI Taxonomy" id="1835606"/>
    <lineage>
        <taxon>Bacteria</taxon>
        <taxon>Bacillati</taxon>
        <taxon>Actinomycetota</taxon>
        <taxon>Actinomycetes</taxon>
        <taxon>Propionibacteriales</taxon>
        <taxon>Nocardioidaceae</taxon>
        <taxon>Nocardioides</taxon>
    </lineage>
</organism>